<feature type="domain" description="YHYH" evidence="1">
    <location>
        <begin position="744"/>
        <end position="843"/>
    </location>
</feature>
<evidence type="ECO:0000259" key="1">
    <source>
        <dbReference type="Pfam" id="PF14240"/>
    </source>
</evidence>
<evidence type="ECO:0000313" key="3">
    <source>
        <dbReference type="Proteomes" id="UP000501900"/>
    </source>
</evidence>
<name>A0A6G8R6B2_9CAUD</name>
<dbReference type="Pfam" id="PF14240">
    <property type="entry name" value="YHYH"/>
    <property type="match status" value="1"/>
</dbReference>
<dbReference type="KEGG" id="vg:77946801"/>
<keyword evidence="3" id="KW-1185">Reference proteome</keyword>
<evidence type="ECO:0000313" key="2">
    <source>
        <dbReference type="EMBL" id="QIN96924.1"/>
    </source>
</evidence>
<proteinExistence type="predicted"/>
<dbReference type="Proteomes" id="UP000501900">
    <property type="component" value="Genome"/>
</dbReference>
<organism evidence="2 3">
    <name type="scientific">Synechococcus phage S-H34</name>
    <dbReference type="NCBI Taxonomy" id="2718942"/>
    <lineage>
        <taxon>Viruses</taxon>
        <taxon>Duplodnaviria</taxon>
        <taxon>Heunggongvirae</taxon>
        <taxon>Uroviricota</taxon>
        <taxon>Caudoviricetes</taxon>
        <taxon>Pantevenvirales</taxon>
        <taxon>Kyanoviridae</taxon>
        <taxon>Makaravirus</taxon>
        <taxon>Makaravirus thirtyfour</taxon>
    </lineage>
</organism>
<sequence>MKNTKVTPSSQVDSFLPSFVNQQYTDFVNFMQKSAEAQERVGFGQDILQNLQKYRDFDTYADKIVQYGYLNEQLTADADELTLVDTYGFPEENGVLLIGDEVILYRTKEGNTLYGLQRGASATTVLPTLRSDGTYKKTVAAAHERGSQVQNLSVLFLVAILGNIHDSFSPNIEWERVNENINRSSLLQNIKDFFSSKGSNVGIASLFKILFGRTNVSVEYPGDKMLRPSESTWTDTPILRVIPFPEVLSDPSLPYTTPEKLIGSEICIKSYNDSKIHGRGVCDYVSVYPFESETQYELYINEDSISGDFPLNPATTLTRVLERSGTNNDNIDVTTITVESTLGFPAAGIIFIDNEGIRYTSKTQNQFLGCTRGHINTETQHANGSTVYGPYYLSGTITVDGVELTSYSWPLNLVKRVNIKDSGSLVLGGTAINMNGPGMEDPGNQILESLVENLDDDLMTQTNTLPNMAYNGQYSDGIDSVYFNSDRVLVSTSSFPAYQIGPFSTDDSVGPDMTGINGLYQIPQKKKENTENFGKASGPIGVAVDGVPFYSNEAPDFITSGAITKINVEATGASYVNPTVIIDGAATATANLTINGAVESVTIGNNDDYYSVPNARISSGEGESFNITFDNYGRLTSVALLSGGLYYNDRPAMVLVDSSGRGRGALLSCEVSGGSIQSVTIVSPGIDYNASTTELRAIPVGAGAELSVEVERFIFDRPGQVTNNAALSFDAGNGFLYEDSEGARSRFGYVGVPSQLLTRLGDDLQGNAHSPIIGWAFDGNPIYGPYAYANGVDDSEGFQKQFTAYVLEDDRTNIIATGGSAPAAVPPSTATYPMGTFIEDYTFDPVRAAIRGGRLLAENDDFLQTENDEYINYQSEIPGVLDELNGKVCNTPEFPAELYPNGVYCYFASTFGEEMTFPYIIGKKFKNRPVSQNLTFTDGETVIVPMNNHGAYDATPVAESSENVVRHRNNILNSTKDEVSLAINNISTGSIKDVIVENGNPANSAVGDILFFDDQDMDGSGAAAVVSKVDGKVISETAGYDITTRVMSHRQRINLNFDSINYTFFPGQTIVTETGSTASVIAYDYTNRYLDVFVTSPRLIAFGDRFYDAKDKLITIPASESGAILSPDVVGGLSTFISYSQPESTSAQPGDLWWSSYNGRLYVYYNDGDSSQWVTAMPLGMRPYLGATDTGAGNAEASTQAFASPQADTVVSMSEQAPSSRADGTQNQRGDLWWSTHTGNLYIWSGDVTDGLNDGSEPWTSEWVVTDPAAVLSGEGVSDAHQYYTIPTSTPPEYSQSVQVLISEGSPTTMSDGSPLVAGTLWWSPLNGKMFIYYVDADTSQWVVTNPTGSLSSKWGLNTIPSGDGGSIPDYVSVLPYTPLDTVLYLESTRHFFEGDKVKFISGAPGVDSLTEEATIVSFGEASTNFLRSDNGIELRHGTEVNNLTRSLYTVTTAEPHGLREGDEVFISGSSNSSLNGKHIVIEGGVVVPAQATVTIAGGAVTGVTITDPGRSYAEDVYVQFLGGNGVGAYGIARTSGLKDGGEITSIEIINGGVNYDSEPTVVFPTHNTVNTFSIYTTETYAGGESLTYATSSENVFSTINDVEVLSGGLDYNDIPRIIGVRKREVDRASFRISLDGTTISALGQVGIVRGGARYTNPQAFFYDITGSGSGAAATVVLDGEQVSEIIVTNGGQNYVEPFIRILETDGKFVATSDDIGQITAIDVINPGRKISADISLKPEVVIDVRLVLQSIGTTPMTFAAGQTVYQGIDTHRFVEGTVVSWDADRQILTLSGVDGRVRLNEAIYNELGAAGTVRSNGQTDIAIEVDGVSSPKGKFVTEKSQLSSIDSVIQDSEYYQYFSYVINSPMQQVQYDTFVKDIIHPTGFALFSNVALDDGVDSPFLAEDVVLGLDTPLSLTTESGLALVTEDGVAIVGDQEIIDAN</sequence>
<reference evidence="2 3" key="1">
    <citation type="submission" date="2020-03" db="EMBL/GenBank/DDBJ databases">
        <title>The Isolation and Genome Sequence of a Novel Cyanophage S-H34 from the Huanghai Sea, China.</title>
        <authorList>
            <person name="Jiang T."/>
        </authorList>
    </citation>
    <scope>NUCLEOTIDE SEQUENCE [LARGE SCALE GENOMIC DNA]</scope>
</reference>
<dbReference type="GeneID" id="77946801"/>
<dbReference type="RefSeq" id="YP_010670591.1">
    <property type="nucleotide sequence ID" value="NC_070965.1"/>
</dbReference>
<dbReference type="InterPro" id="IPR025924">
    <property type="entry name" value="YHYH_dom"/>
</dbReference>
<protein>
    <submittedName>
        <fullName evidence="2">Structural protein</fullName>
    </submittedName>
</protein>
<accession>A0A6G8R6B2</accession>
<dbReference type="EMBL" id="MT162467">
    <property type="protein sequence ID" value="QIN96924.1"/>
    <property type="molecule type" value="Genomic_DNA"/>
</dbReference>